<dbReference type="PROSITE" id="PS50181">
    <property type="entry name" value="FBOX"/>
    <property type="match status" value="1"/>
</dbReference>
<keyword evidence="2" id="KW-0808">Transferase</keyword>
<feature type="domain" description="F-box" evidence="1">
    <location>
        <begin position="228"/>
        <end position="274"/>
    </location>
</feature>
<dbReference type="GO" id="GO:0032259">
    <property type="term" value="P:methylation"/>
    <property type="evidence" value="ECO:0007669"/>
    <property type="project" value="UniProtKB-KW"/>
</dbReference>
<sequence length="948" mass="105360">MGGWDIFCAVCGATVSWVEDQEEIDEQPEDVQKSYARLRQENTEWVNKFRLIGENADSPSMDKVFISGPAEYTEYGGCQLQPPDEEAFMADELPDMVSVYSWGGRDDEPLVFPYHDICLHTLLELVISHMSSGSSNDPVDKEVVFRALKEFGTSSTGNYDAYLDLLDYGDQMEELHGQYWYVSPGTEAYMVNPVTIPGLQEYYSRLPLLESSPPPESSASVDAAAATRDVFSRLPLELLQHVMRYIPVENVSALQAVSPSVAAFTTSNSFWRERVLQDMPWLYDMPETKNMGLDWTRIYKELLLKSENHPDAAETSILGLANRRRIWGLCEQIAESYISLKQAKDSQKHSYILDDAVSDKMIKLGHLEGAKFEMSKLALLDDIEDVGGCESTLQVHWGPKDCLLGFGVKRAGSICHLGASGRLALRTDSVPIPKGDWLRGFVFITTSEGVKFKYLCENDIGRLVIGVELIFEHGKSVLLGKSRGDRRIAQVAEGRLLVGLLAEWTPTGGIMRLSLLSHDAQEGKKGLDGQKVNIRTDESLGSILWRNALPPPQLNITKPLIGYWATDYSVELNPQDAAVFGQDEAELASLTAISIDAQFGGIELRYVDGSTKSYGPQRWAMKTFAIDGPGGERVTAVFIDVKTHPNGLRIVTNRKRQFTVGPNLEPRGHVIRSSATKAICGLFCGWSSKNEIGTARMDSLGVLKFPGSYETTTDNDESGLRDQAGLWWEPSAPPSSWREDGPLYGQHEQKTRWRRIETKPGQYDVACWLDLTRRVETVRVTFTHGDFKQVENGMSLVSITVEYTDGSRASAGPDEFGGYIQACSNKKNKKNKNKGKWPFCWCHYGHTDKKEVAQAPHYRHDEFAVGGAYIQKVNLWTGPWLQGMQFVSALGAQGPKWGACEGEPPHTIHFADTTNAAVGLKVGMMDNERATTYADRIVASLQALVANP</sequence>
<keyword evidence="2" id="KW-0489">Methyltransferase</keyword>
<dbReference type="InterPro" id="IPR036047">
    <property type="entry name" value="F-box-like_dom_sf"/>
</dbReference>
<protein>
    <submittedName>
        <fullName evidence="2">Phosphatidylethanolamine N-methyltransferase</fullName>
    </submittedName>
</protein>
<name>A0A0U1M1N0_TALIS</name>
<evidence type="ECO:0000313" key="2">
    <source>
        <dbReference type="EMBL" id="CRG88901.1"/>
    </source>
</evidence>
<dbReference type="Proteomes" id="UP000054383">
    <property type="component" value="Unassembled WGS sequence"/>
</dbReference>
<dbReference type="SUPFAM" id="SSF81383">
    <property type="entry name" value="F-box domain"/>
    <property type="match status" value="1"/>
</dbReference>
<dbReference type="OMA" id="WVANIEL"/>
<dbReference type="Gene3D" id="2.100.10.30">
    <property type="entry name" value="Jacalin-like lectin domain"/>
    <property type="match status" value="1"/>
</dbReference>
<gene>
    <name evidence="2" type="ORF">PISL3812_05936</name>
</gene>
<dbReference type="OrthoDB" id="9984533at2759"/>
<dbReference type="AlphaFoldDB" id="A0A0U1M1N0"/>
<dbReference type="Gene3D" id="1.20.1280.50">
    <property type="match status" value="1"/>
</dbReference>
<reference evidence="2 3" key="1">
    <citation type="submission" date="2015-04" db="EMBL/GenBank/DDBJ databases">
        <authorList>
            <person name="Syromyatnikov M.Y."/>
            <person name="Popov V.N."/>
        </authorList>
    </citation>
    <scope>NUCLEOTIDE SEQUENCE [LARGE SCALE GENOMIC DNA]</scope>
    <source>
        <strain evidence="2">WF-38-12</strain>
    </source>
</reference>
<organism evidence="2 3">
    <name type="scientific">Talaromyces islandicus</name>
    <name type="common">Penicillium islandicum</name>
    <dbReference type="NCBI Taxonomy" id="28573"/>
    <lineage>
        <taxon>Eukaryota</taxon>
        <taxon>Fungi</taxon>
        <taxon>Dikarya</taxon>
        <taxon>Ascomycota</taxon>
        <taxon>Pezizomycotina</taxon>
        <taxon>Eurotiomycetes</taxon>
        <taxon>Eurotiomycetidae</taxon>
        <taxon>Eurotiales</taxon>
        <taxon>Trichocomaceae</taxon>
        <taxon>Talaromyces</taxon>
        <taxon>Talaromyces sect. Islandici</taxon>
    </lineage>
</organism>
<dbReference type="STRING" id="28573.A0A0U1M1N0"/>
<accession>A0A0U1M1N0</accession>
<dbReference type="EMBL" id="CVMT01000005">
    <property type="protein sequence ID" value="CRG88901.1"/>
    <property type="molecule type" value="Genomic_DNA"/>
</dbReference>
<dbReference type="InterPro" id="IPR036404">
    <property type="entry name" value="Jacalin-like_lectin_dom_sf"/>
</dbReference>
<keyword evidence="3" id="KW-1185">Reference proteome</keyword>
<evidence type="ECO:0000313" key="3">
    <source>
        <dbReference type="Proteomes" id="UP000054383"/>
    </source>
</evidence>
<evidence type="ECO:0000259" key="1">
    <source>
        <dbReference type="PROSITE" id="PS50181"/>
    </source>
</evidence>
<proteinExistence type="predicted"/>
<dbReference type="GO" id="GO:0008168">
    <property type="term" value="F:methyltransferase activity"/>
    <property type="evidence" value="ECO:0007669"/>
    <property type="project" value="UniProtKB-KW"/>
</dbReference>
<dbReference type="InterPro" id="IPR001810">
    <property type="entry name" value="F-box_dom"/>
</dbReference>